<keyword evidence="11" id="KW-1185">Reference proteome</keyword>
<keyword evidence="4 9" id="KW-0732">Signal</keyword>
<feature type="chain" id="PRO_5043780373" description="Palmitoyl-protein thioesterase 1" evidence="9">
    <location>
        <begin position="23"/>
        <end position="315"/>
    </location>
</feature>
<evidence type="ECO:0000256" key="7">
    <source>
        <dbReference type="ARBA" id="ARBA00023180"/>
    </source>
</evidence>
<evidence type="ECO:0000256" key="5">
    <source>
        <dbReference type="ARBA" id="ARBA00022801"/>
    </source>
</evidence>
<evidence type="ECO:0000256" key="8">
    <source>
        <dbReference type="ARBA" id="ARBA00031934"/>
    </source>
</evidence>
<keyword evidence="7" id="KW-0325">Glycoprotein</keyword>
<dbReference type="InterPro" id="IPR029058">
    <property type="entry name" value="AB_hydrolase_fold"/>
</dbReference>
<dbReference type="PANTHER" id="PTHR11247">
    <property type="entry name" value="PALMITOYL-PROTEIN THIOESTERASE/DOLICHYLDIPHOSPHATASE 1"/>
    <property type="match status" value="1"/>
</dbReference>
<dbReference type="Proteomes" id="UP001472866">
    <property type="component" value="Chromosome 10"/>
</dbReference>
<dbReference type="GO" id="GO:0008474">
    <property type="term" value="F:palmitoyl-(protein) hydrolase activity"/>
    <property type="evidence" value="ECO:0007669"/>
    <property type="project" value="UniProtKB-EC"/>
</dbReference>
<name>A0AAX4PDT5_9CHLO</name>
<feature type="signal peptide" evidence="9">
    <location>
        <begin position="1"/>
        <end position="22"/>
    </location>
</feature>
<evidence type="ECO:0000256" key="2">
    <source>
        <dbReference type="ARBA" id="ARBA00012423"/>
    </source>
</evidence>
<accession>A0AAX4PDT5</accession>
<proteinExistence type="inferred from homology"/>
<reference evidence="10 11" key="1">
    <citation type="submission" date="2024-03" db="EMBL/GenBank/DDBJ databases">
        <title>Complete genome sequence of the green alga Chloropicon roscoffensis RCC1871.</title>
        <authorList>
            <person name="Lemieux C."/>
            <person name="Pombert J.-F."/>
            <person name="Otis C."/>
            <person name="Turmel M."/>
        </authorList>
    </citation>
    <scope>NUCLEOTIDE SEQUENCE [LARGE SCALE GENOMIC DNA]</scope>
    <source>
        <strain evidence="10 11">RCC1871</strain>
    </source>
</reference>
<evidence type="ECO:0000313" key="11">
    <source>
        <dbReference type="Proteomes" id="UP001472866"/>
    </source>
</evidence>
<keyword evidence="6" id="KW-1015">Disulfide bond</keyword>
<protein>
    <recommendedName>
        <fullName evidence="3">Palmitoyl-protein thioesterase 1</fullName>
        <ecNumber evidence="2">3.1.2.22</ecNumber>
    </recommendedName>
    <alternativeName>
        <fullName evidence="8">Palmitoyl-protein hydrolase 1</fullName>
    </alternativeName>
</protein>
<evidence type="ECO:0000256" key="9">
    <source>
        <dbReference type="SAM" id="SignalP"/>
    </source>
</evidence>
<evidence type="ECO:0000313" key="10">
    <source>
        <dbReference type="EMBL" id="WZN64525.1"/>
    </source>
</evidence>
<gene>
    <name evidence="10" type="ORF">HKI87_10g60820</name>
</gene>
<dbReference type="InterPro" id="IPR002472">
    <property type="entry name" value="Palm_thioest"/>
</dbReference>
<comment type="similarity">
    <text evidence="1">Belongs to the palmitoyl-protein thioesterase family.</text>
</comment>
<keyword evidence="5" id="KW-0378">Hydrolase</keyword>
<dbReference type="AlphaFoldDB" id="A0AAX4PDT5"/>
<organism evidence="10 11">
    <name type="scientific">Chloropicon roscoffensis</name>
    <dbReference type="NCBI Taxonomy" id="1461544"/>
    <lineage>
        <taxon>Eukaryota</taxon>
        <taxon>Viridiplantae</taxon>
        <taxon>Chlorophyta</taxon>
        <taxon>Chloropicophyceae</taxon>
        <taxon>Chloropicales</taxon>
        <taxon>Chloropicaceae</taxon>
        <taxon>Chloropicon</taxon>
    </lineage>
</organism>
<dbReference type="EC" id="3.1.2.22" evidence="2"/>
<dbReference type="PRINTS" id="PR00414">
    <property type="entry name" value="PPTHIESTRASE"/>
</dbReference>
<sequence length="315" mass="34326">MTLCVVALLVALAMAAGSGASAELVGPSPSEPLPVVLWHGMGDTCCNPKSMGRVKDLIQQEIGAYVVSIRLGATEAEDQRAGFFGLVPVQIAHVCHELASDSRLSAGFNAVGFSQGGQFLRAVVQVCPTLVPNFPRTSALVTLGGQHQGVMDWPGCGDAASTALCRSLQALLAFGAYSDFLQRRVVQAQYFKDPRKMDEYLQKNVFLPDINNEKALNEDYKRNLARLDLLMLLMWKNDTTVVPRESSLFGVLNATSGVIVPLREQPLYKEDRLGLRALDERGALIMDVMEGEHMELNWEFFNETIVHGVLGAAAF</sequence>
<dbReference type="EMBL" id="CP151510">
    <property type="protein sequence ID" value="WZN64525.1"/>
    <property type="molecule type" value="Genomic_DNA"/>
</dbReference>
<evidence type="ECO:0000256" key="1">
    <source>
        <dbReference type="ARBA" id="ARBA00010758"/>
    </source>
</evidence>
<dbReference type="PANTHER" id="PTHR11247:SF8">
    <property type="entry name" value="PALMITOYL-PROTEIN THIOESTERASE 1"/>
    <property type="match status" value="1"/>
</dbReference>
<dbReference type="Pfam" id="PF02089">
    <property type="entry name" value="Palm_thioest"/>
    <property type="match status" value="1"/>
</dbReference>
<dbReference type="SUPFAM" id="SSF53474">
    <property type="entry name" value="alpha/beta-Hydrolases"/>
    <property type="match status" value="1"/>
</dbReference>
<evidence type="ECO:0000256" key="3">
    <source>
        <dbReference type="ARBA" id="ARBA00014212"/>
    </source>
</evidence>
<evidence type="ECO:0000256" key="4">
    <source>
        <dbReference type="ARBA" id="ARBA00022729"/>
    </source>
</evidence>
<dbReference type="Gene3D" id="3.40.50.1820">
    <property type="entry name" value="alpha/beta hydrolase"/>
    <property type="match status" value="1"/>
</dbReference>
<evidence type="ECO:0000256" key="6">
    <source>
        <dbReference type="ARBA" id="ARBA00023157"/>
    </source>
</evidence>
<dbReference type="FunFam" id="3.40.50.1820:FF:000107">
    <property type="entry name" value="Palmitoyl-protein thioesterase 1"/>
    <property type="match status" value="1"/>
</dbReference>